<name>A0A1D1W1X0_RAMVA</name>
<evidence type="ECO:0000313" key="2">
    <source>
        <dbReference type="EMBL" id="GAV06693.1"/>
    </source>
</evidence>
<keyword evidence="3" id="KW-1185">Reference proteome</keyword>
<protein>
    <submittedName>
        <fullName evidence="2">Uncharacterized protein</fullName>
    </submittedName>
</protein>
<evidence type="ECO:0000313" key="3">
    <source>
        <dbReference type="Proteomes" id="UP000186922"/>
    </source>
</evidence>
<dbReference type="Proteomes" id="UP000186922">
    <property type="component" value="Unassembled WGS sequence"/>
</dbReference>
<feature type="chain" id="PRO_5008899132" evidence="1">
    <location>
        <begin position="18"/>
        <end position="486"/>
    </location>
</feature>
<organism evidence="2 3">
    <name type="scientific">Ramazzottius varieornatus</name>
    <name type="common">Water bear</name>
    <name type="synonym">Tardigrade</name>
    <dbReference type="NCBI Taxonomy" id="947166"/>
    <lineage>
        <taxon>Eukaryota</taxon>
        <taxon>Metazoa</taxon>
        <taxon>Ecdysozoa</taxon>
        <taxon>Tardigrada</taxon>
        <taxon>Eutardigrada</taxon>
        <taxon>Parachela</taxon>
        <taxon>Hypsibioidea</taxon>
        <taxon>Ramazzottiidae</taxon>
        <taxon>Ramazzottius</taxon>
    </lineage>
</organism>
<gene>
    <name evidence="2" type="primary">RvY_16639-1</name>
    <name evidence="2" type="synonym">RvY_16639.1</name>
    <name evidence="2" type="ORF">RvY_16639</name>
</gene>
<sequence>MLRISPWLSILVAAVYGQMTTGSVSSSSAMPMMGGTQAADYGSSAYSDSYYTTAAPPSCLPTKPAPVNGSTVPTSDSFTATSGIPFDFVSGISIRQLDIVRNQTAKIFQMAAQAAFVDVSQGPDLFGSIVNYIQTLWYPNDAKKAGLPYPVVGSESAGPLRGGSALSKESYWESSAAQALSTAYGRSISERLDHLLGFDPVGYARVESDVTYKSYLQYRSSGFKIGDVIHIYLHRTIQQTAAADYVMGPLSDEVHSALKTVFRYINWHAAIQADLYLKRIYQRYEGLEDDDCLDISYADLTPSELRYPIPKNSSAKINILVQATDANRTFGPVTPAGTAKASTLPTARMFSDRTQAGHDFNMKLDLIEGKALKVSAEMFPRPQAAEGSTPLTPAPYSATVNKTVDRYTGISVDQLALAYATWRNLTRAAAASAGVNETEGAKIFVKQSEYTFLLWHFEYKAVSGVVGVDDLWNSAAKDQAAASSAA</sequence>
<feature type="signal peptide" evidence="1">
    <location>
        <begin position="1"/>
        <end position="17"/>
    </location>
</feature>
<evidence type="ECO:0000256" key="1">
    <source>
        <dbReference type="SAM" id="SignalP"/>
    </source>
</evidence>
<comment type="caution">
    <text evidence="2">The sequence shown here is derived from an EMBL/GenBank/DDBJ whole genome shotgun (WGS) entry which is preliminary data.</text>
</comment>
<dbReference type="AlphaFoldDB" id="A0A1D1W1X0"/>
<dbReference type="EMBL" id="BDGG01000014">
    <property type="protein sequence ID" value="GAV06693.1"/>
    <property type="molecule type" value="Genomic_DNA"/>
</dbReference>
<keyword evidence="1" id="KW-0732">Signal</keyword>
<reference evidence="2 3" key="1">
    <citation type="journal article" date="2016" name="Nat. Commun.">
        <title>Extremotolerant tardigrade genome and improved radiotolerance of human cultured cells by tardigrade-unique protein.</title>
        <authorList>
            <person name="Hashimoto T."/>
            <person name="Horikawa D.D."/>
            <person name="Saito Y."/>
            <person name="Kuwahara H."/>
            <person name="Kozuka-Hata H."/>
            <person name="Shin-I T."/>
            <person name="Minakuchi Y."/>
            <person name="Ohishi K."/>
            <person name="Motoyama A."/>
            <person name="Aizu T."/>
            <person name="Enomoto A."/>
            <person name="Kondo K."/>
            <person name="Tanaka S."/>
            <person name="Hara Y."/>
            <person name="Koshikawa S."/>
            <person name="Sagara H."/>
            <person name="Miura T."/>
            <person name="Yokobori S."/>
            <person name="Miyagawa K."/>
            <person name="Suzuki Y."/>
            <person name="Kubo T."/>
            <person name="Oyama M."/>
            <person name="Kohara Y."/>
            <person name="Fujiyama A."/>
            <person name="Arakawa K."/>
            <person name="Katayama T."/>
            <person name="Toyoda A."/>
            <person name="Kunieda T."/>
        </authorList>
    </citation>
    <scope>NUCLEOTIDE SEQUENCE [LARGE SCALE GENOMIC DNA]</scope>
    <source>
        <strain evidence="2 3">YOKOZUNA-1</strain>
    </source>
</reference>
<accession>A0A1D1W1X0</accession>
<proteinExistence type="predicted"/>